<name>A0AAI8YDI4_9PEZI</name>
<evidence type="ECO:0000313" key="7">
    <source>
        <dbReference type="EMBL" id="CAJ2500775.1"/>
    </source>
</evidence>
<dbReference type="EMBL" id="CAUWAG010000003">
    <property type="protein sequence ID" value="CAJ2500775.1"/>
    <property type="molecule type" value="Genomic_DNA"/>
</dbReference>
<sequence>MPFLPTSAPGVRLVGRESDDQGSPGCTTAVPGPNGHVPPDACNSYYNYDPQFVPAVAVAVIFGLLTVVHLTEAFIFRKVSSKLAIPYAWVLIMGAAWETIAFILHSLGARDQQQVGYATGWQILFLLAPLWINAFVYMTFARLAWITLPNQRLAGVKPPSLAKYFVWADIVTFIVQAVGVYHGLAWCRCRCHPDWTGYLPGWNGPPATLHRHVPSSDDNFPPPCCVEDSGQRFPRRGPEKELEVITDCPICGSGIRNIYRIVEFAGGITPSNPVPFHEEYSYALDCFPMMLALLTLAVCHPGRTLVGPESEFHKRSRAEKKAEKQELKASKKQRKEEKNIRE</sequence>
<dbReference type="Proteomes" id="UP001295740">
    <property type="component" value="Unassembled WGS sequence"/>
</dbReference>
<proteinExistence type="predicted"/>
<accession>A0AAI8YDI4</accession>
<comment type="caution">
    <text evidence="7">The sequence shown here is derived from an EMBL/GenBank/DDBJ whole genome shotgun (WGS) entry which is preliminary data.</text>
</comment>
<dbReference type="AlphaFoldDB" id="A0AAI8YDI4"/>
<comment type="subcellular location">
    <subcellularLocation>
        <location evidence="1">Membrane</location>
        <topology evidence="1">Multi-pass membrane protein</topology>
    </subcellularLocation>
</comment>
<evidence type="ECO:0000256" key="3">
    <source>
        <dbReference type="ARBA" id="ARBA00022989"/>
    </source>
</evidence>
<feature type="transmembrane region" description="Helical" evidence="6">
    <location>
        <begin position="120"/>
        <end position="143"/>
    </location>
</feature>
<gene>
    <name evidence="7" type="ORF">KHLLAP_LOCUS1243</name>
</gene>
<feature type="transmembrane region" description="Helical" evidence="6">
    <location>
        <begin position="52"/>
        <end position="75"/>
    </location>
</feature>
<evidence type="ECO:0000256" key="4">
    <source>
        <dbReference type="ARBA" id="ARBA00023136"/>
    </source>
</evidence>
<evidence type="ECO:0000256" key="5">
    <source>
        <dbReference type="SAM" id="MobiDB-lite"/>
    </source>
</evidence>
<feature type="transmembrane region" description="Helical" evidence="6">
    <location>
        <begin position="164"/>
        <end position="184"/>
    </location>
</feature>
<evidence type="ECO:0000256" key="2">
    <source>
        <dbReference type="ARBA" id="ARBA00022692"/>
    </source>
</evidence>
<keyword evidence="2 6" id="KW-0812">Transmembrane</keyword>
<keyword evidence="8" id="KW-1185">Reference proteome</keyword>
<protein>
    <submittedName>
        <fullName evidence="7">Uu.00g036280.m01.CDS01</fullName>
    </submittedName>
</protein>
<dbReference type="Pfam" id="PF04479">
    <property type="entry name" value="RTA1"/>
    <property type="match status" value="2"/>
</dbReference>
<keyword evidence="4 6" id="KW-0472">Membrane</keyword>
<evidence type="ECO:0000256" key="1">
    <source>
        <dbReference type="ARBA" id="ARBA00004141"/>
    </source>
</evidence>
<dbReference type="InterPro" id="IPR007568">
    <property type="entry name" value="RTA1"/>
</dbReference>
<organism evidence="7 8">
    <name type="scientific">Anthostomella pinea</name>
    <dbReference type="NCBI Taxonomy" id="933095"/>
    <lineage>
        <taxon>Eukaryota</taxon>
        <taxon>Fungi</taxon>
        <taxon>Dikarya</taxon>
        <taxon>Ascomycota</taxon>
        <taxon>Pezizomycotina</taxon>
        <taxon>Sordariomycetes</taxon>
        <taxon>Xylariomycetidae</taxon>
        <taxon>Xylariales</taxon>
        <taxon>Xylariaceae</taxon>
        <taxon>Anthostomella</taxon>
    </lineage>
</organism>
<reference evidence="7" key="1">
    <citation type="submission" date="2023-10" db="EMBL/GenBank/DDBJ databases">
        <authorList>
            <person name="Hackl T."/>
        </authorList>
    </citation>
    <scope>NUCLEOTIDE SEQUENCE</scope>
</reference>
<keyword evidence="3 6" id="KW-1133">Transmembrane helix</keyword>
<evidence type="ECO:0000313" key="8">
    <source>
        <dbReference type="Proteomes" id="UP001295740"/>
    </source>
</evidence>
<feature type="region of interest" description="Disordered" evidence="5">
    <location>
        <begin position="308"/>
        <end position="342"/>
    </location>
</feature>
<feature type="compositionally biased region" description="Basic and acidic residues" evidence="5">
    <location>
        <begin position="319"/>
        <end position="342"/>
    </location>
</feature>
<feature type="transmembrane region" description="Helical" evidence="6">
    <location>
        <begin position="87"/>
        <end position="108"/>
    </location>
</feature>
<dbReference type="PANTHER" id="PTHR31465:SF15">
    <property type="entry name" value="LIPID TRANSPORTER ATNI-RELATED"/>
    <property type="match status" value="1"/>
</dbReference>
<dbReference type="GO" id="GO:0016020">
    <property type="term" value="C:membrane"/>
    <property type="evidence" value="ECO:0007669"/>
    <property type="project" value="UniProtKB-SubCell"/>
</dbReference>
<dbReference type="PANTHER" id="PTHR31465">
    <property type="entry name" value="PROTEIN RTA1-RELATED"/>
    <property type="match status" value="1"/>
</dbReference>
<evidence type="ECO:0000256" key="6">
    <source>
        <dbReference type="SAM" id="Phobius"/>
    </source>
</evidence>
<feature type="region of interest" description="Disordered" evidence="5">
    <location>
        <begin position="14"/>
        <end position="33"/>
    </location>
</feature>